<accession>A0ABN7V731</accession>
<proteinExistence type="predicted"/>
<protein>
    <submittedName>
        <fullName evidence="1">1501_t:CDS:1</fullName>
    </submittedName>
</protein>
<sequence length="79" mass="9551">SDTTIISMDSFERAISTQNIKFIDYNQFKRNEYKIGSVHKYTWQRTELTTVVFKRFDIDPKLDENVIQEFVYEVQYDNV</sequence>
<dbReference type="Proteomes" id="UP000789901">
    <property type="component" value="Unassembled WGS sequence"/>
</dbReference>
<dbReference type="EMBL" id="CAJVQB010010180">
    <property type="protein sequence ID" value="CAG8737409.1"/>
    <property type="molecule type" value="Genomic_DNA"/>
</dbReference>
<comment type="caution">
    <text evidence="1">The sequence shown here is derived from an EMBL/GenBank/DDBJ whole genome shotgun (WGS) entry which is preliminary data.</text>
</comment>
<evidence type="ECO:0000313" key="1">
    <source>
        <dbReference type="EMBL" id="CAG8737409.1"/>
    </source>
</evidence>
<evidence type="ECO:0000313" key="2">
    <source>
        <dbReference type="Proteomes" id="UP000789901"/>
    </source>
</evidence>
<name>A0ABN7V731_GIGMA</name>
<feature type="non-terminal residue" evidence="1">
    <location>
        <position position="1"/>
    </location>
</feature>
<gene>
    <name evidence="1" type="ORF">GMARGA_LOCUS15016</name>
</gene>
<reference evidence="1 2" key="1">
    <citation type="submission" date="2021-06" db="EMBL/GenBank/DDBJ databases">
        <authorList>
            <person name="Kallberg Y."/>
            <person name="Tangrot J."/>
            <person name="Rosling A."/>
        </authorList>
    </citation>
    <scope>NUCLEOTIDE SEQUENCE [LARGE SCALE GENOMIC DNA]</scope>
    <source>
        <strain evidence="1 2">120-4 pot B 10/14</strain>
    </source>
</reference>
<keyword evidence="2" id="KW-1185">Reference proteome</keyword>
<organism evidence="1 2">
    <name type="scientific">Gigaspora margarita</name>
    <dbReference type="NCBI Taxonomy" id="4874"/>
    <lineage>
        <taxon>Eukaryota</taxon>
        <taxon>Fungi</taxon>
        <taxon>Fungi incertae sedis</taxon>
        <taxon>Mucoromycota</taxon>
        <taxon>Glomeromycotina</taxon>
        <taxon>Glomeromycetes</taxon>
        <taxon>Diversisporales</taxon>
        <taxon>Gigasporaceae</taxon>
        <taxon>Gigaspora</taxon>
    </lineage>
</organism>